<feature type="region of interest" description="Disordered" evidence="11">
    <location>
        <begin position="13"/>
        <end position="36"/>
    </location>
</feature>
<dbReference type="InterPro" id="IPR027417">
    <property type="entry name" value="P-loop_NTPase"/>
</dbReference>
<evidence type="ECO:0000259" key="12">
    <source>
        <dbReference type="PROSITE" id="PS51722"/>
    </source>
</evidence>
<comment type="subcellular location">
    <subcellularLocation>
        <location evidence="1">Cytoplasm</location>
    </subcellularLocation>
</comment>
<keyword evidence="14" id="KW-1185">Reference proteome</keyword>
<keyword evidence="9" id="KW-0342">GTP-binding</keyword>
<organism evidence="13 14">
    <name type="scientific">Diaporthe australafricana</name>
    <dbReference type="NCBI Taxonomy" id="127596"/>
    <lineage>
        <taxon>Eukaryota</taxon>
        <taxon>Fungi</taxon>
        <taxon>Dikarya</taxon>
        <taxon>Ascomycota</taxon>
        <taxon>Pezizomycotina</taxon>
        <taxon>Sordariomycetes</taxon>
        <taxon>Sordariomycetidae</taxon>
        <taxon>Diaporthales</taxon>
        <taxon>Diaporthaceae</taxon>
        <taxon>Diaporthe</taxon>
    </lineage>
</organism>
<evidence type="ECO:0000256" key="1">
    <source>
        <dbReference type="ARBA" id="ARBA00004496"/>
    </source>
</evidence>
<keyword evidence="6" id="KW-0378">Hydrolase</keyword>
<dbReference type="CDD" id="cd01883">
    <property type="entry name" value="EF1_alpha"/>
    <property type="match status" value="1"/>
</dbReference>
<feature type="compositionally biased region" description="Polar residues" evidence="11">
    <location>
        <begin position="217"/>
        <end position="239"/>
    </location>
</feature>
<dbReference type="SUPFAM" id="SSF50447">
    <property type="entry name" value="Translation proteins"/>
    <property type="match status" value="1"/>
</dbReference>
<comment type="catalytic activity">
    <reaction evidence="10">
        <text>GTP + H2O = GDP + phosphate + H(+)</text>
        <dbReference type="Rhea" id="RHEA:19669"/>
        <dbReference type="ChEBI" id="CHEBI:15377"/>
        <dbReference type="ChEBI" id="CHEBI:15378"/>
        <dbReference type="ChEBI" id="CHEBI:37565"/>
        <dbReference type="ChEBI" id="CHEBI:43474"/>
        <dbReference type="ChEBI" id="CHEBI:58189"/>
    </reaction>
    <physiologicalReaction direction="left-to-right" evidence="10">
        <dbReference type="Rhea" id="RHEA:19670"/>
    </physiologicalReaction>
</comment>
<dbReference type="PRINTS" id="PR00315">
    <property type="entry name" value="ELONGATNFCT"/>
</dbReference>
<evidence type="ECO:0000256" key="5">
    <source>
        <dbReference type="ARBA" id="ARBA00022741"/>
    </source>
</evidence>
<feature type="compositionally biased region" description="Acidic residues" evidence="11">
    <location>
        <begin position="14"/>
        <end position="31"/>
    </location>
</feature>
<comment type="caution">
    <text evidence="13">The sequence shown here is derived from an EMBL/GenBank/DDBJ whole genome shotgun (WGS) entry which is preliminary data.</text>
</comment>
<accession>A0ABR3WF33</accession>
<protein>
    <recommendedName>
        <fullName evidence="3">Elongation factor 1-alpha</fullName>
    </recommendedName>
</protein>
<dbReference type="Proteomes" id="UP001583177">
    <property type="component" value="Unassembled WGS sequence"/>
</dbReference>
<comment type="similarity">
    <text evidence="2">Belongs to the TRAFAC class translation factor GTPase superfamily. Classic translation factor GTPase family. EF-Tu/EF-1A subfamily.</text>
</comment>
<keyword evidence="5" id="KW-0547">Nucleotide-binding</keyword>
<dbReference type="Pfam" id="PF00009">
    <property type="entry name" value="GTP_EFTU"/>
    <property type="match status" value="1"/>
</dbReference>
<gene>
    <name evidence="13" type="ORF">Daus18300_009393</name>
</gene>
<dbReference type="PANTHER" id="PTHR23115">
    <property type="entry name" value="TRANSLATION FACTOR"/>
    <property type="match status" value="1"/>
</dbReference>
<dbReference type="Pfam" id="PF08938">
    <property type="entry name" value="HBS1_N"/>
    <property type="match status" value="1"/>
</dbReference>
<evidence type="ECO:0000256" key="6">
    <source>
        <dbReference type="ARBA" id="ARBA00022801"/>
    </source>
</evidence>
<dbReference type="Gene3D" id="2.40.30.10">
    <property type="entry name" value="Translation factors"/>
    <property type="match status" value="2"/>
</dbReference>
<dbReference type="CDD" id="cd16267">
    <property type="entry name" value="HBS1-like_II"/>
    <property type="match status" value="1"/>
</dbReference>
<dbReference type="InterPro" id="IPR009000">
    <property type="entry name" value="Transl_B-barrel_sf"/>
</dbReference>
<dbReference type="InterPro" id="IPR050100">
    <property type="entry name" value="TRAFAC_GTPase_members"/>
</dbReference>
<evidence type="ECO:0000313" key="13">
    <source>
        <dbReference type="EMBL" id="KAL1859803.1"/>
    </source>
</evidence>
<sequence length="770" mass="84623">MSRHRLYQNYDYQNDLEEFDGDEEEEEEELSAEDKAQMTAATAEVKSMLGPQASKVTTQQIQESLWHYYYDIDKTVAYLVTKFVDPAPKPAAKSKASKATPQVSDGVSEADSWRACATNTRPRPSCASFFADMPWLHVPEEGRTVFIKPPRVRGGGLLGGSSGAPKMSKLQALAAARKKKREEQKAEPLQNKHSEVDILWKTSIPSPSSPLPHCKDSSSFPSPVPQSTSSDFASTLDGSTQDFAPAVEKAPPSAFAQALFKSASETPQPFQQLYAPPWLAFTTDEALKEAFTMPSPDDVVQAAQSQAGKRLTSNAPSVKTDAAEAARQLKELKIAETPLPKSKHLNVLSEFEKSKQKRSASFVIVGHVDSGKSTMTARLLLDLGEIDQRTVDKCRKEAEKEGKSSFALAWVLDTGSDERARGVTMDIATRNFETESTLFTMIDSPGHRDYVRHMIAGASQADFGVLVVDAAKGAFEAGLKGLMEEHVRLLRSMGVFRLIVAVNKLDTSQWNQDRFDEIKNHVTGSLKALKFPDKLISFVPVSGLNGDNIVKSSKDPAASWYTGPTLIEELESSEPAARLLDKPLRMTILDRWDTPLSRVAAAGRLDAGSLQVGDALLVQPGDQKAYVKALERNGEHVDWAVAGQYVVIYLSHVDEENIFIGNVICSPRDPVRCVNDFIMKALAFDIFFPMPVDIHRGSMNAPGTINELRGRLDIHTGAIIKKKPQTIRPGEVARIRMKTTEKKVPLEVGDRMVIMHEGMTVAAGLVEQTL</sequence>
<dbReference type="Gene3D" id="3.40.50.300">
    <property type="entry name" value="P-loop containing nucleotide triphosphate hydrolases"/>
    <property type="match status" value="1"/>
</dbReference>
<keyword evidence="8" id="KW-0648">Protein biosynthesis</keyword>
<dbReference type="InterPro" id="IPR054696">
    <property type="entry name" value="GTP-eEF1A_C"/>
</dbReference>
<name>A0ABR3WF33_9PEZI</name>
<dbReference type="SUPFAM" id="SSF50465">
    <property type="entry name" value="EF-Tu/eEF-1alpha/eIF2-gamma C-terminal domain"/>
    <property type="match status" value="1"/>
</dbReference>
<evidence type="ECO:0000256" key="9">
    <source>
        <dbReference type="ARBA" id="ARBA00023134"/>
    </source>
</evidence>
<dbReference type="InterPro" id="IPR000795">
    <property type="entry name" value="T_Tr_GTP-bd_dom"/>
</dbReference>
<feature type="region of interest" description="Disordered" evidence="11">
    <location>
        <begin position="207"/>
        <end position="239"/>
    </location>
</feature>
<evidence type="ECO:0000256" key="11">
    <source>
        <dbReference type="SAM" id="MobiDB-lite"/>
    </source>
</evidence>
<dbReference type="InterPro" id="IPR015033">
    <property type="entry name" value="HBS1-like_N"/>
</dbReference>
<evidence type="ECO:0000256" key="4">
    <source>
        <dbReference type="ARBA" id="ARBA00022490"/>
    </source>
</evidence>
<evidence type="ECO:0000313" key="14">
    <source>
        <dbReference type="Proteomes" id="UP001583177"/>
    </source>
</evidence>
<feature type="domain" description="Tr-type G" evidence="12">
    <location>
        <begin position="357"/>
        <end position="580"/>
    </location>
</feature>
<dbReference type="EMBL" id="JAWRVE010000095">
    <property type="protein sequence ID" value="KAL1859803.1"/>
    <property type="molecule type" value="Genomic_DNA"/>
</dbReference>
<evidence type="ECO:0000256" key="2">
    <source>
        <dbReference type="ARBA" id="ARBA00007249"/>
    </source>
</evidence>
<keyword evidence="4" id="KW-0963">Cytoplasm</keyword>
<evidence type="ECO:0000256" key="7">
    <source>
        <dbReference type="ARBA" id="ARBA00022845"/>
    </source>
</evidence>
<evidence type="ECO:0000256" key="10">
    <source>
        <dbReference type="ARBA" id="ARBA00049117"/>
    </source>
</evidence>
<dbReference type="Pfam" id="PF22594">
    <property type="entry name" value="GTP-eEF1A_C"/>
    <property type="match status" value="1"/>
</dbReference>
<proteinExistence type="inferred from homology"/>
<dbReference type="InterPro" id="IPR009001">
    <property type="entry name" value="Transl_elong_EF1A/Init_IF2_C"/>
</dbReference>
<dbReference type="SUPFAM" id="SSF52540">
    <property type="entry name" value="P-loop containing nucleoside triphosphate hydrolases"/>
    <property type="match status" value="1"/>
</dbReference>
<dbReference type="PROSITE" id="PS51722">
    <property type="entry name" value="G_TR_2"/>
    <property type="match status" value="1"/>
</dbReference>
<reference evidence="13 14" key="1">
    <citation type="journal article" date="2024" name="IMA Fungus">
        <title>IMA Genome - F19 : A genome assembly and annotation guide to empower mycologists, including annotated draft genome sequences of Ceratocystis pirilliformis, Diaporthe australafricana, Fusarium ophioides, Paecilomyces lecythidis, and Sporothrix stenoceras.</title>
        <authorList>
            <person name="Aylward J."/>
            <person name="Wilson A.M."/>
            <person name="Visagie C.M."/>
            <person name="Spraker J."/>
            <person name="Barnes I."/>
            <person name="Buitendag C."/>
            <person name="Ceriani C."/>
            <person name="Del Mar Angel L."/>
            <person name="du Plessis D."/>
            <person name="Fuchs T."/>
            <person name="Gasser K."/>
            <person name="Kramer D."/>
            <person name="Li W."/>
            <person name="Munsamy K."/>
            <person name="Piso A."/>
            <person name="Price J.L."/>
            <person name="Sonnekus B."/>
            <person name="Thomas C."/>
            <person name="van der Nest A."/>
            <person name="van Dijk A."/>
            <person name="van Heerden A."/>
            <person name="van Vuuren N."/>
            <person name="Yilmaz N."/>
            <person name="Duong T.A."/>
            <person name="van der Merwe N.A."/>
            <person name="Wingfield M.J."/>
            <person name="Wingfield B.D."/>
        </authorList>
    </citation>
    <scope>NUCLEOTIDE SEQUENCE [LARGE SCALE GENOMIC DNA]</scope>
    <source>
        <strain evidence="13 14">CMW 18300</strain>
    </source>
</reference>
<evidence type="ECO:0000256" key="8">
    <source>
        <dbReference type="ARBA" id="ARBA00022917"/>
    </source>
</evidence>
<evidence type="ECO:0000256" key="3">
    <source>
        <dbReference type="ARBA" id="ARBA00013870"/>
    </source>
</evidence>
<keyword evidence="7" id="KW-0810">Translation regulation</keyword>